<evidence type="ECO:0000256" key="7">
    <source>
        <dbReference type="ARBA" id="ARBA00022840"/>
    </source>
</evidence>
<dbReference type="InterPro" id="IPR011006">
    <property type="entry name" value="CheY-like_superfamily"/>
</dbReference>
<dbReference type="GO" id="GO:0000155">
    <property type="term" value="F:phosphorelay sensor kinase activity"/>
    <property type="evidence" value="ECO:0007669"/>
    <property type="project" value="InterPro"/>
</dbReference>
<dbReference type="SMART" id="SM00388">
    <property type="entry name" value="HisKA"/>
    <property type="match status" value="1"/>
</dbReference>
<keyword evidence="10" id="KW-0732">Signal</keyword>
<dbReference type="InterPro" id="IPR001789">
    <property type="entry name" value="Sig_transdc_resp-reg_receiver"/>
</dbReference>
<name>A0AAE9ZZX3_9BACT</name>
<dbReference type="KEGG" id="slom:PXH66_15805"/>
<dbReference type="Gene3D" id="1.10.287.130">
    <property type="match status" value="1"/>
</dbReference>
<dbReference type="Gene3D" id="3.40.50.2300">
    <property type="match status" value="1"/>
</dbReference>
<dbReference type="CDD" id="cd00082">
    <property type="entry name" value="HisKA"/>
    <property type="match status" value="1"/>
</dbReference>
<dbReference type="InterPro" id="IPR036890">
    <property type="entry name" value="HATPase_C_sf"/>
</dbReference>
<feature type="modified residue" description="4-aspartylphosphate" evidence="9">
    <location>
        <position position="1126"/>
    </location>
</feature>
<keyword evidence="7 13" id="KW-0067">ATP-binding</keyword>
<keyword evidence="8" id="KW-0902">Two-component regulatory system</keyword>
<dbReference type="EC" id="2.7.13.3" evidence="2"/>
<evidence type="ECO:0000256" key="3">
    <source>
        <dbReference type="ARBA" id="ARBA00022553"/>
    </source>
</evidence>
<evidence type="ECO:0000313" key="13">
    <source>
        <dbReference type="EMBL" id="WED63802.1"/>
    </source>
</evidence>
<sequence>MSLRRVLALIVALGGGVLGGSAQDAPGVELSQEGKQLVRHFSSEDYEAHINTIGGAKLSDGRVVFGTFGGLLLFDGQTWTKLPIEENFIFNQAVTADDEIYVSSSGVFGRLQRGEDGRYAYESLIDRVVADPKDFGVGGSLVIYDGVVWASTPQVFFSWDGETVRHAEWSEAKNSPLVATADGLYCFRAGEGVYAWENGAWVLRWSDERIAGLGGLVVLADPPPVAGARVTVMGNENGIYDLYANGDVREAFDGLGLQLEERQLRNVLRLRSGQLAVTGPQMGIAILDPEHGIVHQVSTRSGLENDTFFDLVEDDEGSIWGSGLVGVHHWNYQLPITVFDTDRGLGEGNTEQMFIHEGVLHIVRAGQLKRLVPGPPETGAHFENVPIETEARITDAIALQGDLLVTLERGLGRLRADGSIELVVEDPQPRAGVLSALRMWPDVVVRSPRGMEIFYQRLPDGSYRRLGVVEHGSSQTRQLQNLNGDFWVTTAGHGVIRVDMAPTVAAVDWEHLTIARDPAVLGYDASEVTQLAEPLIDGLSITTPKNVYRVAGDGKAMEVWNPLNLYDAPPTLVFPLEQQPDGSFWTSVGQNLVRSYTALVRAVPRPGGDYDVITAPAPILDLIGPNGAPAALLEITPDGRRILWVIELRLLRWELDAPLPADRPWSPRVNTVRAAGAFQDTGAEELHAFPYATEPIAFTFGAPRYRHGNTMQFRTRLVGYDDNWSAYDDDVSIRFTNLKGGPFRFEVQARDGEGNESEVQGYRFSVRPPWYESRVAIAAYVVGLSVALWGYIRLRTRSLRRERARLEAVVVDRTTQLAAAKESAEKANAAKSRFLANMSHELRTPLNAIIGYAQLLARSRDLAAPEREKVGIIHGSGEHLLSMINEVLDLSKIEAGRVERRDAPFPLPALMRQMRAAGETRTQDKPIRFSFTTSDPLPEVVVGDGQKLRQVIENLMSNAIKFTTRGEVAISVAHANDQLEVIVRDTGPGMTTEDTTRLFEPFEQSARAVSMEAGTGLGLPIAREFVRLLGGELQLQTAPDHGCVFSFRIPLPVRTDERAEVPVPRRIVTGYEGRRRRILVVDDMATNRRLLRDYLAPLGFELGEAATWAETLAAVGRESWDLLILDVRLPDGNSIELLPELRAAMASPVPVLGLSASVLKAEAADALQAGFADFLPKPFDAAALFEKLGRLLHLDWIGELEAVAPPDVEPPTTGPVRLSASAVEQLAALAQVGNVRGLRTAVEALAETEPDGRKLAAALRPLLKSYQMSEIRDFLENSVEVARS</sequence>
<dbReference type="Gene3D" id="2.60.40.10">
    <property type="entry name" value="Immunoglobulins"/>
    <property type="match status" value="1"/>
</dbReference>
<dbReference type="Pfam" id="PF02518">
    <property type="entry name" value="HATPase_c"/>
    <property type="match status" value="1"/>
</dbReference>
<dbReference type="InterPro" id="IPR004358">
    <property type="entry name" value="Sig_transdc_His_kin-like_C"/>
</dbReference>
<dbReference type="Gene3D" id="2.130.10.10">
    <property type="entry name" value="YVTN repeat-like/Quinoprotein amine dehydrogenase"/>
    <property type="match status" value="1"/>
</dbReference>
<dbReference type="SUPFAM" id="SSF47384">
    <property type="entry name" value="Homodimeric domain of signal transducing histidine kinase"/>
    <property type="match status" value="1"/>
</dbReference>
<dbReference type="Gene3D" id="3.30.565.10">
    <property type="entry name" value="Histidine kinase-like ATPase, C-terminal domain"/>
    <property type="match status" value="1"/>
</dbReference>
<comment type="catalytic activity">
    <reaction evidence="1">
        <text>ATP + protein L-histidine = ADP + protein N-phospho-L-histidine.</text>
        <dbReference type="EC" id="2.7.13.3"/>
    </reaction>
</comment>
<dbReference type="SMART" id="SM00448">
    <property type="entry name" value="REC"/>
    <property type="match status" value="1"/>
</dbReference>
<keyword evidence="14" id="KW-1185">Reference proteome</keyword>
<evidence type="ECO:0000256" key="4">
    <source>
        <dbReference type="ARBA" id="ARBA00022679"/>
    </source>
</evidence>
<dbReference type="InterPro" id="IPR011123">
    <property type="entry name" value="Y_Y_Y"/>
</dbReference>
<dbReference type="PRINTS" id="PR00344">
    <property type="entry name" value="BCTRLSENSOR"/>
</dbReference>
<feature type="domain" description="Response regulatory" evidence="12">
    <location>
        <begin position="1077"/>
        <end position="1192"/>
    </location>
</feature>
<dbReference type="SMART" id="SM00387">
    <property type="entry name" value="HATPase_c"/>
    <property type="match status" value="1"/>
</dbReference>
<dbReference type="Pfam" id="PF00512">
    <property type="entry name" value="HisKA"/>
    <property type="match status" value="1"/>
</dbReference>
<dbReference type="PROSITE" id="PS50109">
    <property type="entry name" value="HIS_KIN"/>
    <property type="match status" value="1"/>
</dbReference>
<evidence type="ECO:0000256" key="10">
    <source>
        <dbReference type="SAM" id="SignalP"/>
    </source>
</evidence>
<dbReference type="SUPFAM" id="SSF55874">
    <property type="entry name" value="ATPase domain of HSP90 chaperone/DNA topoisomerase II/histidine kinase"/>
    <property type="match status" value="1"/>
</dbReference>
<dbReference type="FunFam" id="1.10.287.130:FF:000002">
    <property type="entry name" value="Two-component osmosensing histidine kinase"/>
    <property type="match status" value="1"/>
</dbReference>
<keyword evidence="5" id="KW-0547">Nucleotide-binding</keyword>
<evidence type="ECO:0000256" key="2">
    <source>
        <dbReference type="ARBA" id="ARBA00012438"/>
    </source>
</evidence>
<keyword evidence="3 9" id="KW-0597">Phosphoprotein</keyword>
<feature type="chain" id="PRO_5042244320" description="histidine kinase" evidence="10">
    <location>
        <begin position="25"/>
        <end position="1284"/>
    </location>
</feature>
<keyword evidence="4" id="KW-0808">Transferase</keyword>
<organism evidence="13 14">
    <name type="scientific">Synoicihabitans lomoniglobus</name>
    <dbReference type="NCBI Taxonomy" id="2909285"/>
    <lineage>
        <taxon>Bacteria</taxon>
        <taxon>Pseudomonadati</taxon>
        <taxon>Verrucomicrobiota</taxon>
        <taxon>Opitutia</taxon>
        <taxon>Opitutales</taxon>
        <taxon>Opitutaceae</taxon>
        <taxon>Synoicihabitans</taxon>
    </lineage>
</organism>
<dbReference type="SUPFAM" id="SSF52172">
    <property type="entry name" value="CheY-like"/>
    <property type="match status" value="1"/>
</dbReference>
<dbReference type="InterPro" id="IPR013783">
    <property type="entry name" value="Ig-like_fold"/>
</dbReference>
<accession>A0AAE9ZZX3</accession>
<dbReference type="Pfam" id="PF07495">
    <property type="entry name" value="Y_Y_Y"/>
    <property type="match status" value="1"/>
</dbReference>
<evidence type="ECO:0000256" key="8">
    <source>
        <dbReference type="ARBA" id="ARBA00023012"/>
    </source>
</evidence>
<keyword evidence="6" id="KW-0418">Kinase</keyword>
<dbReference type="PANTHER" id="PTHR43047">
    <property type="entry name" value="TWO-COMPONENT HISTIDINE PROTEIN KINASE"/>
    <property type="match status" value="1"/>
</dbReference>
<gene>
    <name evidence="13" type="ORF">PXH66_15805</name>
</gene>
<dbReference type="GO" id="GO:0005524">
    <property type="term" value="F:ATP binding"/>
    <property type="evidence" value="ECO:0007669"/>
    <property type="project" value="UniProtKB-KW"/>
</dbReference>
<reference evidence="13" key="1">
    <citation type="submission" date="2023-03" db="EMBL/GenBank/DDBJ databases">
        <title>Lomoglobus Profundus gen. nov., sp. nov., a novel member of the phylum Verrucomicrobia, isolated from deep-marine sediment of South China Sea.</title>
        <authorList>
            <person name="Ahmad T."/>
            <person name="Ishaq S.E."/>
            <person name="Wang F."/>
        </authorList>
    </citation>
    <scope>NUCLEOTIDE SEQUENCE</scope>
    <source>
        <strain evidence="13">LMO-M01</strain>
    </source>
</reference>
<dbReference type="InterPro" id="IPR015943">
    <property type="entry name" value="WD40/YVTN_repeat-like_dom_sf"/>
</dbReference>
<dbReference type="Proteomes" id="UP001218638">
    <property type="component" value="Chromosome"/>
</dbReference>
<proteinExistence type="predicted"/>
<evidence type="ECO:0000256" key="6">
    <source>
        <dbReference type="ARBA" id="ARBA00022777"/>
    </source>
</evidence>
<evidence type="ECO:0000259" key="11">
    <source>
        <dbReference type="PROSITE" id="PS50109"/>
    </source>
</evidence>
<evidence type="ECO:0000259" key="12">
    <source>
        <dbReference type="PROSITE" id="PS50110"/>
    </source>
</evidence>
<evidence type="ECO:0000256" key="1">
    <source>
        <dbReference type="ARBA" id="ARBA00000085"/>
    </source>
</evidence>
<evidence type="ECO:0000256" key="9">
    <source>
        <dbReference type="PROSITE-ProRule" id="PRU00169"/>
    </source>
</evidence>
<feature type="domain" description="Histidine kinase" evidence="11">
    <location>
        <begin position="837"/>
        <end position="1053"/>
    </location>
</feature>
<dbReference type="InterPro" id="IPR003661">
    <property type="entry name" value="HisK_dim/P_dom"/>
</dbReference>
<dbReference type="Pfam" id="PF00072">
    <property type="entry name" value="Response_reg"/>
    <property type="match status" value="1"/>
</dbReference>
<dbReference type="EMBL" id="CP119075">
    <property type="protein sequence ID" value="WED63802.1"/>
    <property type="molecule type" value="Genomic_DNA"/>
</dbReference>
<evidence type="ECO:0000313" key="14">
    <source>
        <dbReference type="Proteomes" id="UP001218638"/>
    </source>
</evidence>
<protein>
    <recommendedName>
        <fullName evidence="2">histidine kinase</fullName>
        <ecNumber evidence="2">2.7.13.3</ecNumber>
    </recommendedName>
</protein>
<feature type="signal peptide" evidence="10">
    <location>
        <begin position="1"/>
        <end position="24"/>
    </location>
</feature>
<evidence type="ECO:0000256" key="5">
    <source>
        <dbReference type="ARBA" id="ARBA00022741"/>
    </source>
</evidence>
<dbReference type="PROSITE" id="PS50110">
    <property type="entry name" value="RESPONSE_REGULATORY"/>
    <property type="match status" value="1"/>
</dbReference>
<dbReference type="CDD" id="cd17546">
    <property type="entry name" value="REC_hyHK_CKI1_RcsC-like"/>
    <property type="match status" value="1"/>
</dbReference>
<dbReference type="InterPro" id="IPR036097">
    <property type="entry name" value="HisK_dim/P_sf"/>
</dbReference>
<dbReference type="InterPro" id="IPR005467">
    <property type="entry name" value="His_kinase_dom"/>
</dbReference>
<dbReference type="RefSeq" id="WP_330930505.1">
    <property type="nucleotide sequence ID" value="NZ_CP119075.1"/>
</dbReference>
<dbReference type="InterPro" id="IPR003594">
    <property type="entry name" value="HATPase_dom"/>
</dbReference>